<evidence type="ECO:0000313" key="3">
    <source>
        <dbReference type="Proteomes" id="UP000076881"/>
    </source>
</evidence>
<keyword evidence="1" id="KW-0732">Signal</keyword>
<sequence>MKLTPIIPAITFSALSAYASAEAVFKVNYEDQSVSSGHPTSGSERVLVPGIEPDLATAKDAVYIVPGGAHNTEFAVANKVTLDDPAYVGGGFPRSEFGFAGFPGAIYKDGERGEYTFSMLLKDLEPSVKGDRPEPAEDVVWQFKHHGGGHDLHLALVGKNLKLGWGGNVYKETIIEDVTPHVNKWMDFRFNVLWKSDETGHFTLDFKLPGECKWGHTVTKNDLQTYVTASPDGTPWTGTGSIQYGVYRHSANSSAGDTKTLIVYHDEVTAINFSNTADL</sequence>
<dbReference type="Gene3D" id="2.60.120.200">
    <property type="match status" value="1"/>
</dbReference>
<dbReference type="EMBL" id="AZHF01000012">
    <property type="protein sequence ID" value="OAA67803.1"/>
    <property type="molecule type" value="Genomic_DNA"/>
</dbReference>
<comment type="caution">
    <text evidence="2">The sequence shown here is derived from an EMBL/GenBank/DDBJ whole genome shotgun (WGS) entry which is preliminary data.</text>
</comment>
<feature type="signal peptide" evidence="1">
    <location>
        <begin position="1"/>
        <end position="21"/>
    </location>
</feature>
<dbReference type="AlphaFoldDB" id="A0A167ZQR2"/>
<name>A0A167ZQR2_CORDF</name>
<dbReference type="OrthoDB" id="5324841at2759"/>
<dbReference type="Pfam" id="PF14099">
    <property type="entry name" value="Polysacc_lyase"/>
    <property type="match status" value="1"/>
</dbReference>
<protein>
    <submittedName>
        <fullName evidence="2">Uncharacterized protein</fullName>
    </submittedName>
</protein>
<reference evidence="2 3" key="1">
    <citation type="journal article" date="2016" name="Genome Biol. Evol.">
        <title>Divergent and convergent evolution of fungal pathogenicity.</title>
        <authorList>
            <person name="Shang Y."/>
            <person name="Xiao G."/>
            <person name="Zheng P."/>
            <person name="Cen K."/>
            <person name="Zhan S."/>
            <person name="Wang C."/>
        </authorList>
    </citation>
    <scope>NUCLEOTIDE SEQUENCE [LARGE SCALE GENOMIC DNA]</scope>
    <source>
        <strain evidence="2 3">RCEF 1005</strain>
    </source>
</reference>
<proteinExistence type="predicted"/>
<organism evidence="2 3">
    <name type="scientific">Akanthomyces lecanii RCEF 1005</name>
    <dbReference type="NCBI Taxonomy" id="1081108"/>
    <lineage>
        <taxon>Eukaryota</taxon>
        <taxon>Fungi</taxon>
        <taxon>Dikarya</taxon>
        <taxon>Ascomycota</taxon>
        <taxon>Pezizomycotina</taxon>
        <taxon>Sordariomycetes</taxon>
        <taxon>Hypocreomycetidae</taxon>
        <taxon>Hypocreales</taxon>
        <taxon>Cordycipitaceae</taxon>
        <taxon>Akanthomyces</taxon>
        <taxon>Cordyceps confragosa</taxon>
    </lineage>
</organism>
<dbReference type="Proteomes" id="UP000076881">
    <property type="component" value="Unassembled WGS sequence"/>
</dbReference>
<feature type="chain" id="PRO_5007895093" evidence="1">
    <location>
        <begin position="22"/>
        <end position="279"/>
    </location>
</feature>
<evidence type="ECO:0000313" key="2">
    <source>
        <dbReference type="EMBL" id="OAA67803.1"/>
    </source>
</evidence>
<accession>A0A167ZQR2</accession>
<keyword evidence="3" id="KW-1185">Reference proteome</keyword>
<gene>
    <name evidence="2" type="ORF">LEL_10426</name>
</gene>
<dbReference type="InterPro" id="IPR025975">
    <property type="entry name" value="Polysacc_lyase"/>
</dbReference>
<evidence type="ECO:0000256" key="1">
    <source>
        <dbReference type="SAM" id="SignalP"/>
    </source>
</evidence>